<evidence type="ECO:0000256" key="4">
    <source>
        <dbReference type="ARBA" id="ARBA00022801"/>
    </source>
</evidence>
<keyword evidence="9" id="KW-1185">Reference proteome</keyword>
<organism evidence="8 9">
    <name type="scientific">Dipteronia dyeriana</name>
    <dbReference type="NCBI Taxonomy" id="168575"/>
    <lineage>
        <taxon>Eukaryota</taxon>
        <taxon>Viridiplantae</taxon>
        <taxon>Streptophyta</taxon>
        <taxon>Embryophyta</taxon>
        <taxon>Tracheophyta</taxon>
        <taxon>Spermatophyta</taxon>
        <taxon>Magnoliopsida</taxon>
        <taxon>eudicotyledons</taxon>
        <taxon>Gunneridae</taxon>
        <taxon>Pentapetalae</taxon>
        <taxon>rosids</taxon>
        <taxon>malvids</taxon>
        <taxon>Sapindales</taxon>
        <taxon>Sapindaceae</taxon>
        <taxon>Hippocastanoideae</taxon>
        <taxon>Acereae</taxon>
        <taxon>Dipteronia</taxon>
    </lineage>
</organism>
<dbReference type="Pfam" id="PF00332">
    <property type="entry name" value="Glyco_hydro_17"/>
    <property type="match status" value="1"/>
</dbReference>
<proteinExistence type="inferred from homology"/>
<comment type="similarity">
    <text evidence="2 6">Belongs to the glycosyl hydrolase 17 family.</text>
</comment>
<dbReference type="FunFam" id="3.20.20.80:FF:000010">
    <property type="entry name" value="glucan endo-1,3-beta-glucosidase, basic"/>
    <property type="match status" value="1"/>
</dbReference>
<dbReference type="GO" id="GO:0005975">
    <property type="term" value="P:carbohydrate metabolic process"/>
    <property type="evidence" value="ECO:0007669"/>
    <property type="project" value="InterPro"/>
</dbReference>
<dbReference type="InterPro" id="IPR000490">
    <property type="entry name" value="Glyco_hydro_17"/>
</dbReference>
<protein>
    <recommendedName>
        <fullName evidence="3">glucan endo-1,3-beta-D-glucosidase</fullName>
        <ecNumber evidence="3">3.2.1.39</ecNumber>
    </recommendedName>
</protein>
<reference evidence="8" key="1">
    <citation type="journal article" date="2023" name="Plant J.">
        <title>Genome sequences and population genomics provide insights into the demographic history, inbreeding, and mutation load of two 'living fossil' tree species of Dipteronia.</title>
        <authorList>
            <person name="Feng Y."/>
            <person name="Comes H.P."/>
            <person name="Chen J."/>
            <person name="Zhu S."/>
            <person name="Lu R."/>
            <person name="Zhang X."/>
            <person name="Li P."/>
            <person name="Qiu J."/>
            <person name="Olsen K.M."/>
            <person name="Qiu Y."/>
        </authorList>
    </citation>
    <scope>NUCLEOTIDE SEQUENCE</scope>
    <source>
        <strain evidence="8">KIB01</strain>
    </source>
</reference>
<dbReference type="Gene3D" id="3.20.20.80">
    <property type="entry name" value="Glycosidases"/>
    <property type="match status" value="1"/>
</dbReference>
<evidence type="ECO:0000256" key="5">
    <source>
        <dbReference type="ARBA" id="ARBA00023295"/>
    </source>
</evidence>
<gene>
    <name evidence="8" type="ORF">Ddye_022192</name>
</gene>
<dbReference type="InterPro" id="IPR044965">
    <property type="entry name" value="Glyco_hydro_17_plant"/>
</dbReference>
<evidence type="ECO:0000256" key="7">
    <source>
        <dbReference type="SAM" id="SignalP"/>
    </source>
</evidence>
<dbReference type="Proteomes" id="UP001280121">
    <property type="component" value="Unassembled WGS sequence"/>
</dbReference>
<feature type="signal peptide" evidence="7">
    <location>
        <begin position="1"/>
        <end position="26"/>
    </location>
</feature>
<name>A0AAD9WYE7_9ROSI</name>
<dbReference type="GO" id="GO:0042973">
    <property type="term" value="F:glucan endo-1,3-beta-D-glucosidase activity"/>
    <property type="evidence" value="ECO:0007669"/>
    <property type="project" value="UniProtKB-EC"/>
</dbReference>
<evidence type="ECO:0000256" key="6">
    <source>
        <dbReference type="RuleBase" id="RU004335"/>
    </source>
</evidence>
<evidence type="ECO:0000256" key="1">
    <source>
        <dbReference type="ARBA" id="ARBA00000382"/>
    </source>
</evidence>
<accession>A0AAD9WYE7</accession>
<comment type="caution">
    <text evidence="8">The sequence shown here is derived from an EMBL/GenBank/DDBJ whole genome shotgun (WGS) entry which is preliminary data.</text>
</comment>
<dbReference type="PANTHER" id="PTHR32227">
    <property type="entry name" value="GLUCAN ENDO-1,3-BETA-GLUCOSIDASE BG1-RELATED-RELATED"/>
    <property type="match status" value="1"/>
</dbReference>
<comment type="catalytic activity">
    <reaction evidence="1">
        <text>Hydrolysis of (1-&gt;3)-beta-D-glucosidic linkages in (1-&gt;3)-beta-D-glucans.</text>
        <dbReference type="EC" id="3.2.1.39"/>
    </reaction>
</comment>
<keyword evidence="5" id="KW-0326">Glycosidase</keyword>
<evidence type="ECO:0000256" key="3">
    <source>
        <dbReference type="ARBA" id="ARBA00012780"/>
    </source>
</evidence>
<evidence type="ECO:0000313" key="8">
    <source>
        <dbReference type="EMBL" id="KAK2646997.1"/>
    </source>
</evidence>
<evidence type="ECO:0000313" key="9">
    <source>
        <dbReference type="Proteomes" id="UP001280121"/>
    </source>
</evidence>
<dbReference type="AlphaFoldDB" id="A0AAD9WYE7"/>
<feature type="chain" id="PRO_5042213663" description="glucan endo-1,3-beta-D-glucosidase" evidence="7">
    <location>
        <begin position="27"/>
        <end position="347"/>
    </location>
</feature>
<evidence type="ECO:0000256" key="2">
    <source>
        <dbReference type="ARBA" id="ARBA00008773"/>
    </source>
</evidence>
<dbReference type="InterPro" id="IPR017853">
    <property type="entry name" value="GH"/>
</dbReference>
<sequence>MKMAPTSTICVLVVTIAVFFPSIVFSGDAGINYGREGDNLPPPKQVIDFLTDEFKYKISLIRVYDANTDILEALSGTNLVVTICVPNEAIAYVASSQEAADKWVQDHIITYVAKGVRFRYVCVGNEAIPGIVASFVEPAIRNLYTSIRIKAGIDYIFVTTAVGLNVLGESYPPSQGQFGHNVAQIMNSLVQYLYSIESPLLINVYPYRALVTEPEHISMDYALFKSQTPVVRDGSFEYYNLFDAMVDAFVAAMARVVGSDNFKLVVSESGWPTGGREPYSSVENARIYNNNLREHAIVTGRTPRKADINMEVYISSMFNENFKSDGDEQCFGTFYNNFTQVYPLWCP</sequence>
<keyword evidence="4" id="KW-0378">Hydrolase</keyword>
<dbReference type="EC" id="3.2.1.39" evidence="3"/>
<dbReference type="SUPFAM" id="SSF51445">
    <property type="entry name" value="(Trans)glycosidases"/>
    <property type="match status" value="1"/>
</dbReference>
<dbReference type="EMBL" id="JANJYI010000006">
    <property type="protein sequence ID" value="KAK2646997.1"/>
    <property type="molecule type" value="Genomic_DNA"/>
</dbReference>
<keyword evidence="7" id="KW-0732">Signal</keyword>